<evidence type="ECO:0000313" key="2">
    <source>
        <dbReference type="Proteomes" id="UP001165960"/>
    </source>
</evidence>
<proteinExistence type="predicted"/>
<organism evidence="1 2">
    <name type="scientific">Entomophthora muscae</name>
    <dbReference type="NCBI Taxonomy" id="34485"/>
    <lineage>
        <taxon>Eukaryota</taxon>
        <taxon>Fungi</taxon>
        <taxon>Fungi incertae sedis</taxon>
        <taxon>Zoopagomycota</taxon>
        <taxon>Entomophthoromycotina</taxon>
        <taxon>Entomophthoromycetes</taxon>
        <taxon>Entomophthorales</taxon>
        <taxon>Entomophthoraceae</taxon>
        <taxon>Entomophthora</taxon>
    </lineage>
</organism>
<dbReference type="Proteomes" id="UP001165960">
    <property type="component" value="Unassembled WGS sequence"/>
</dbReference>
<protein>
    <submittedName>
        <fullName evidence="1">Uncharacterized protein</fullName>
    </submittedName>
</protein>
<sequence length="857" mass="96843">MKLSIVALVIGLAKSFKHREPNQLYQERFNLRANEADSRSYQGIILENQLKVLLIHNPDAKQSAACLIVSSGAQDDPDDFQGLAHLVEHVVIMGATDTLEANGFYKQVALNGGEFEAYTHFNSTQYAFSVVPKAFNETLEMFANRFVESAFTLDNVVNEAAVADLEYRLRSTDLAFKLKEIYSAASSNVSSFSRFFQGNNRTLSIKDEGSQTALLEKAKEHYEAHYSANLMQLVAISPDPLDKLIGMVATRFSKIKNTNIPATNSVSPFGPDHLKKEIKLNTEASEKHFILQFVFPGVQDFSMDALFYVLHYILKPQVNAHFKEAYKGWNIENAALEVTQMYAAFSLITLQLLPTPENTELAVQNFFSYLQMFKREALNQERYEEFLAEQSIDEDVFSKHLSCKLAAILASSIQWGKTLDQAALTLKSPRVLPREEIERFIGLFTPENLRIINVTCHGATDLYEPWFQSNYSISDMDARILDHPKDTGIHLPPVNHTEPLKLAKTPKEKIAHRHLGDHLSIWHMKNSSDALKLAIANGQATNIQQRNMENLNRHLQIKLKLLLSETSRGNASIDVEYSRLVIRLDGQGLAETLDSVLKAVSDKINASDYLAISEPSEERQVVSDEASFHAWHEALLACNEVEMLFMGQDIQPSLVAVQSFQQRIKECPNNPSIPGKLSKQPLPDIAVKKALGSGIDYYIPLYETGDFEQEALALLAYNLIRVDFFTAIRTHEHLAYTPTVTWLMTYYGGEIRLTIFSPKAPDYLETRIVAFLTTFYEKVSNMDTASFEKLKKPILDARADQRIDAEKDFFYSRAIKDKAYEFSRESWITEAMDCAKDALVAFIKDRFFISPPQVGDA</sequence>
<comment type="caution">
    <text evidence="1">The sequence shown here is derived from an EMBL/GenBank/DDBJ whole genome shotgun (WGS) entry which is preliminary data.</text>
</comment>
<dbReference type="EMBL" id="QTSX02007133">
    <property type="protein sequence ID" value="KAJ9050866.1"/>
    <property type="molecule type" value="Genomic_DNA"/>
</dbReference>
<accession>A0ACC2RLB0</accession>
<evidence type="ECO:0000313" key="1">
    <source>
        <dbReference type="EMBL" id="KAJ9050866.1"/>
    </source>
</evidence>
<reference evidence="1" key="1">
    <citation type="submission" date="2022-04" db="EMBL/GenBank/DDBJ databases">
        <title>Genome of the entomopathogenic fungus Entomophthora muscae.</title>
        <authorList>
            <person name="Elya C."/>
            <person name="Lovett B.R."/>
            <person name="Lee E."/>
            <person name="Macias A.M."/>
            <person name="Hajek A.E."/>
            <person name="De Bivort B.L."/>
            <person name="Kasson M.T."/>
            <person name="De Fine Licht H.H."/>
            <person name="Stajich J.E."/>
        </authorList>
    </citation>
    <scope>NUCLEOTIDE SEQUENCE</scope>
    <source>
        <strain evidence="1">Berkeley</strain>
    </source>
</reference>
<name>A0ACC2RLB0_9FUNG</name>
<keyword evidence="2" id="KW-1185">Reference proteome</keyword>
<gene>
    <name evidence="1" type="ORF">DSO57_1010205</name>
</gene>